<dbReference type="Proteomes" id="UP000762676">
    <property type="component" value="Unassembled WGS sequence"/>
</dbReference>
<gene>
    <name evidence="1" type="ORF">ElyMa_000000200</name>
</gene>
<sequence>MDRNRRHSQQRFALKEYFDTCYLKINTTKSVSTAFHLNNQEASKTLNVKVNNKILLSDPNSKYLGVTLDRKLNYRKYLEGCANKIAKSNCILRKLARTTCGASQSVLQTSTIDLCNITVTKLDGGYVTIHNADEDLVALIDKHTLEV</sequence>
<comment type="caution">
    <text evidence="1">The sequence shown here is derived from an EMBL/GenBank/DDBJ whole genome shotgun (WGS) entry which is preliminary data.</text>
</comment>
<dbReference type="EMBL" id="BMAT01000003">
    <property type="protein sequence ID" value="GFR57353.1"/>
    <property type="molecule type" value="Genomic_DNA"/>
</dbReference>
<dbReference type="AlphaFoldDB" id="A0AAV4E7R6"/>
<name>A0AAV4E7R6_9GAST</name>
<reference evidence="1 2" key="1">
    <citation type="journal article" date="2021" name="Elife">
        <title>Chloroplast acquisition without the gene transfer in kleptoplastic sea slugs, Plakobranchus ocellatus.</title>
        <authorList>
            <person name="Maeda T."/>
            <person name="Takahashi S."/>
            <person name="Yoshida T."/>
            <person name="Shimamura S."/>
            <person name="Takaki Y."/>
            <person name="Nagai Y."/>
            <person name="Toyoda A."/>
            <person name="Suzuki Y."/>
            <person name="Arimoto A."/>
            <person name="Ishii H."/>
            <person name="Satoh N."/>
            <person name="Nishiyama T."/>
            <person name="Hasebe M."/>
            <person name="Maruyama T."/>
            <person name="Minagawa J."/>
            <person name="Obokata J."/>
            <person name="Shigenobu S."/>
        </authorList>
    </citation>
    <scope>NUCLEOTIDE SEQUENCE [LARGE SCALE GENOMIC DNA]</scope>
</reference>
<evidence type="ECO:0000313" key="2">
    <source>
        <dbReference type="Proteomes" id="UP000762676"/>
    </source>
</evidence>
<proteinExistence type="predicted"/>
<evidence type="ECO:0000313" key="1">
    <source>
        <dbReference type="EMBL" id="GFR57353.1"/>
    </source>
</evidence>
<dbReference type="PANTHER" id="PTHR36688">
    <property type="entry name" value="ENDO/EXONUCLEASE/PHOSPHATASE DOMAIN-CONTAINING PROTEIN"/>
    <property type="match status" value="1"/>
</dbReference>
<dbReference type="InterPro" id="IPR052560">
    <property type="entry name" value="RdDP_mobile_element"/>
</dbReference>
<keyword evidence="2" id="KW-1185">Reference proteome</keyword>
<organism evidence="1 2">
    <name type="scientific">Elysia marginata</name>
    <dbReference type="NCBI Taxonomy" id="1093978"/>
    <lineage>
        <taxon>Eukaryota</taxon>
        <taxon>Metazoa</taxon>
        <taxon>Spiralia</taxon>
        <taxon>Lophotrochozoa</taxon>
        <taxon>Mollusca</taxon>
        <taxon>Gastropoda</taxon>
        <taxon>Heterobranchia</taxon>
        <taxon>Euthyneura</taxon>
        <taxon>Panpulmonata</taxon>
        <taxon>Sacoglossa</taxon>
        <taxon>Placobranchoidea</taxon>
        <taxon>Plakobranchidae</taxon>
        <taxon>Elysia</taxon>
    </lineage>
</organism>
<evidence type="ECO:0008006" key="3">
    <source>
        <dbReference type="Google" id="ProtNLM"/>
    </source>
</evidence>
<dbReference type="PANTHER" id="PTHR36688:SF1">
    <property type="entry name" value="ENDONUCLEASE_EXONUCLEASE_PHOSPHATASE DOMAIN-CONTAINING PROTEIN"/>
    <property type="match status" value="1"/>
</dbReference>
<accession>A0AAV4E7R6</accession>
<protein>
    <recommendedName>
        <fullName evidence="3">TH1 domain-containing protein</fullName>
    </recommendedName>
</protein>